<dbReference type="AlphaFoldDB" id="A0A6M1R497"/>
<sequence length="104" mass="11087">MQDQGRPLNEVHAEIEASVREQCGGELCIDIRVVEADPNFGVCQFVRTDPEQGSSVERGASVLILAGTQPCDDPSPTDDVTEDDGTEEDDGVDEDDTSDGDSTS</sequence>
<evidence type="ECO:0000313" key="3">
    <source>
        <dbReference type="Proteomes" id="UP000483261"/>
    </source>
</evidence>
<name>A0A6M1R497_9ACTN</name>
<evidence type="ECO:0000313" key="2">
    <source>
        <dbReference type="EMBL" id="NGN94870.1"/>
    </source>
</evidence>
<organism evidence="2 3">
    <name type="scientific">Nocardioides turkmenicus</name>
    <dbReference type="NCBI Taxonomy" id="2711220"/>
    <lineage>
        <taxon>Bacteria</taxon>
        <taxon>Bacillati</taxon>
        <taxon>Actinomycetota</taxon>
        <taxon>Actinomycetes</taxon>
        <taxon>Propionibacteriales</taxon>
        <taxon>Nocardioidaceae</taxon>
        <taxon>Nocardioides</taxon>
    </lineage>
</organism>
<accession>A0A6M1R497</accession>
<keyword evidence="3" id="KW-1185">Reference proteome</keyword>
<feature type="compositionally biased region" description="Acidic residues" evidence="1">
    <location>
        <begin position="75"/>
        <end position="104"/>
    </location>
</feature>
<evidence type="ECO:0000256" key="1">
    <source>
        <dbReference type="SAM" id="MobiDB-lite"/>
    </source>
</evidence>
<comment type="caution">
    <text evidence="2">The sequence shown here is derived from an EMBL/GenBank/DDBJ whole genome shotgun (WGS) entry which is preliminary data.</text>
</comment>
<gene>
    <name evidence="2" type="ORF">G5C66_19275</name>
</gene>
<feature type="region of interest" description="Disordered" evidence="1">
    <location>
        <begin position="66"/>
        <end position="104"/>
    </location>
</feature>
<proteinExistence type="predicted"/>
<reference evidence="2 3" key="1">
    <citation type="submission" date="2020-02" db="EMBL/GenBank/DDBJ databases">
        <title>Whole-genome analyses of novel actinobacteria.</title>
        <authorList>
            <person name="Sahin N."/>
        </authorList>
    </citation>
    <scope>NUCLEOTIDE SEQUENCE [LARGE SCALE GENOMIC DNA]</scope>
    <source>
        <strain evidence="2 3">KC13</strain>
    </source>
</reference>
<dbReference type="Proteomes" id="UP000483261">
    <property type="component" value="Unassembled WGS sequence"/>
</dbReference>
<protein>
    <submittedName>
        <fullName evidence="2">Uncharacterized protein</fullName>
    </submittedName>
</protein>
<dbReference type="EMBL" id="JAALAA010000018">
    <property type="protein sequence ID" value="NGN94870.1"/>
    <property type="molecule type" value="Genomic_DNA"/>
</dbReference>